<sequence>MLAIALLATASLAGCGAESTSNPTSSTERAPSSEPAPSTTVPENAFCTDLDIAVNGMAAVGGGSASGKNSAGSMFSQLATYLQQLVPAAPEELQSALSTMAASFKKASTALAQEGGTTKEVFADPAYLAATKQFADYYTTNCQSSGS</sequence>
<feature type="region of interest" description="Disordered" evidence="1">
    <location>
        <begin position="15"/>
        <end position="43"/>
    </location>
</feature>
<dbReference type="EMBL" id="CAFBQP010000161">
    <property type="protein sequence ID" value="CAB5068768.1"/>
    <property type="molecule type" value="Genomic_DNA"/>
</dbReference>
<name>A0A6J7UW98_9ZZZZ</name>
<organism evidence="4">
    <name type="scientific">freshwater metagenome</name>
    <dbReference type="NCBI Taxonomy" id="449393"/>
    <lineage>
        <taxon>unclassified sequences</taxon>
        <taxon>metagenomes</taxon>
        <taxon>ecological metagenomes</taxon>
    </lineage>
</organism>
<dbReference type="EMBL" id="CAEZYY010000003">
    <property type="protein sequence ID" value="CAB4742020.1"/>
    <property type="molecule type" value="Genomic_DNA"/>
</dbReference>
<evidence type="ECO:0000313" key="2">
    <source>
        <dbReference type="EMBL" id="CAB4725133.1"/>
    </source>
</evidence>
<accession>A0A6J7UW98</accession>
<reference evidence="4" key="1">
    <citation type="submission" date="2020-05" db="EMBL/GenBank/DDBJ databases">
        <authorList>
            <person name="Chiriac C."/>
            <person name="Salcher M."/>
            <person name="Ghai R."/>
            <person name="Kavagutti S V."/>
        </authorList>
    </citation>
    <scope>NUCLEOTIDE SEQUENCE</scope>
</reference>
<dbReference type="EMBL" id="CAEZXX010000179">
    <property type="protein sequence ID" value="CAB4725133.1"/>
    <property type="molecule type" value="Genomic_DNA"/>
</dbReference>
<gene>
    <name evidence="2" type="ORF">UFOPK2602_02015</name>
    <name evidence="3" type="ORF">UFOPK2806_00448</name>
    <name evidence="4" type="ORF">UFOPK4306_02518</name>
</gene>
<evidence type="ECO:0000313" key="4">
    <source>
        <dbReference type="EMBL" id="CAB5068768.1"/>
    </source>
</evidence>
<dbReference type="AlphaFoldDB" id="A0A6J7UW98"/>
<feature type="compositionally biased region" description="Polar residues" evidence="1">
    <location>
        <begin position="18"/>
        <end position="42"/>
    </location>
</feature>
<proteinExistence type="predicted"/>
<evidence type="ECO:0000256" key="1">
    <source>
        <dbReference type="SAM" id="MobiDB-lite"/>
    </source>
</evidence>
<protein>
    <submittedName>
        <fullName evidence="4">Unannotated protein</fullName>
    </submittedName>
</protein>
<evidence type="ECO:0000313" key="3">
    <source>
        <dbReference type="EMBL" id="CAB4742020.1"/>
    </source>
</evidence>